<keyword evidence="4" id="KW-1185">Reference proteome</keyword>
<dbReference type="EMBL" id="MARB01000002">
    <property type="protein sequence ID" value="ODJ89360.1"/>
    <property type="molecule type" value="Genomic_DNA"/>
</dbReference>
<dbReference type="InterPro" id="IPR027354">
    <property type="entry name" value="YcgL_dom"/>
</dbReference>
<dbReference type="PROSITE" id="PS51648">
    <property type="entry name" value="YCGL"/>
    <property type="match status" value="1"/>
</dbReference>
<name>A0A7Z0VQ08_9GAMM</name>
<dbReference type="AlphaFoldDB" id="A0A7Z0VQ08"/>
<dbReference type="HAMAP" id="MF_01866">
    <property type="entry name" value="UPF0745"/>
    <property type="match status" value="1"/>
</dbReference>
<evidence type="ECO:0000256" key="1">
    <source>
        <dbReference type="HAMAP-Rule" id="MF_01866"/>
    </source>
</evidence>
<protein>
    <recommendedName>
        <fullName evidence="1">YcgL domain-containing protein CODIS_04590</fullName>
    </recommendedName>
</protein>
<dbReference type="OrthoDB" id="7062382at2"/>
<evidence type="ECO:0000259" key="2">
    <source>
        <dbReference type="PROSITE" id="PS51648"/>
    </source>
</evidence>
<dbReference type="PANTHER" id="PTHR38109:SF1">
    <property type="entry name" value="PROTEIN YCGL"/>
    <property type="match status" value="1"/>
</dbReference>
<dbReference type="Gene3D" id="3.10.510.20">
    <property type="entry name" value="YcgL domain"/>
    <property type="match status" value="1"/>
</dbReference>
<accession>A0A7Z0VQ08</accession>
<proteinExistence type="inferred from homology"/>
<evidence type="ECO:0000313" key="3">
    <source>
        <dbReference type="EMBL" id="ODJ89360.1"/>
    </source>
</evidence>
<comment type="caution">
    <text evidence="3">The sequence shown here is derived from an EMBL/GenBank/DDBJ whole genome shotgun (WGS) entry which is preliminary data.</text>
</comment>
<dbReference type="Proteomes" id="UP000094769">
    <property type="component" value="Unassembled WGS sequence"/>
</dbReference>
<gene>
    <name evidence="3" type="primary">ycgL</name>
    <name evidence="3" type="ORF">CODIS_04590</name>
</gene>
<reference evidence="3 4" key="1">
    <citation type="submission" date="2016-06" db="EMBL/GenBank/DDBJ databases">
        <title>Genome sequence of endosymbiont of Candidatus Endolucinida thiodiazotropha.</title>
        <authorList>
            <person name="Poehlein A."/>
            <person name="Koenig S."/>
            <person name="Heiden S.E."/>
            <person name="Thuermer A."/>
            <person name="Voget S."/>
            <person name="Daniel R."/>
            <person name="Markert S."/>
            <person name="Gros O."/>
            <person name="Schweder T."/>
        </authorList>
    </citation>
    <scope>NUCLEOTIDE SEQUENCE [LARGE SCALE GENOMIC DNA]</scope>
    <source>
        <strain evidence="3 4">COS</strain>
    </source>
</reference>
<dbReference type="PANTHER" id="PTHR38109">
    <property type="entry name" value="PROTEIN YCGL"/>
    <property type="match status" value="1"/>
</dbReference>
<evidence type="ECO:0000313" key="4">
    <source>
        <dbReference type="Proteomes" id="UP000094769"/>
    </source>
</evidence>
<dbReference type="InterPro" id="IPR038068">
    <property type="entry name" value="YcgL-like_sf"/>
</dbReference>
<organism evidence="3 4">
    <name type="scientific">Candidatus Thiodiazotropha endolucinida</name>
    <dbReference type="NCBI Taxonomy" id="1655433"/>
    <lineage>
        <taxon>Bacteria</taxon>
        <taxon>Pseudomonadati</taxon>
        <taxon>Pseudomonadota</taxon>
        <taxon>Gammaproteobacteria</taxon>
        <taxon>Chromatiales</taxon>
        <taxon>Sedimenticolaceae</taxon>
        <taxon>Candidatus Thiodiazotropha</taxon>
    </lineage>
</organism>
<sequence length="90" mass="10569">MTESGLPCWIYRSPRKDEMYLYITREDDFSCVPEALLQRFGNPVRVMEITLTEQRTLAREDIRLVMANLISQGFHLQMPPKMDVDLYLGD</sequence>
<dbReference type="RefSeq" id="WP_083220504.1">
    <property type="nucleotide sequence ID" value="NZ_MARB01000002.1"/>
</dbReference>
<dbReference type="Pfam" id="PF05166">
    <property type="entry name" value="YcgL"/>
    <property type="match status" value="1"/>
</dbReference>
<dbReference type="SUPFAM" id="SSF160191">
    <property type="entry name" value="YcgL-like"/>
    <property type="match status" value="1"/>
</dbReference>
<feature type="domain" description="YcgL" evidence="2">
    <location>
        <begin position="6"/>
        <end position="90"/>
    </location>
</feature>